<organism evidence="1">
    <name type="scientific">Rhizophora mucronata</name>
    <name type="common">Asiatic mangrove</name>
    <dbReference type="NCBI Taxonomy" id="61149"/>
    <lineage>
        <taxon>Eukaryota</taxon>
        <taxon>Viridiplantae</taxon>
        <taxon>Streptophyta</taxon>
        <taxon>Embryophyta</taxon>
        <taxon>Tracheophyta</taxon>
        <taxon>Spermatophyta</taxon>
        <taxon>Magnoliopsida</taxon>
        <taxon>eudicotyledons</taxon>
        <taxon>Gunneridae</taxon>
        <taxon>Pentapetalae</taxon>
        <taxon>rosids</taxon>
        <taxon>fabids</taxon>
        <taxon>Malpighiales</taxon>
        <taxon>Rhizophoraceae</taxon>
        <taxon>Rhizophora</taxon>
    </lineage>
</organism>
<sequence length="42" mass="4498">MFVAGLGQEKDSSVCINVTKVTHESAVTNIRTSGSTQRNFPS</sequence>
<proteinExistence type="predicted"/>
<name>A0A2P2Q2M1_RHIMU</name>
<accession>A0A2P2Q2M1</accession>
<evidence type="ECO:0000313" key="1">
    <source>
        <dbReference type="EMBL" id="MBX61238.1"/>
    </source>
</evidence>
<dbReference type="EMBL" id="GGEC01080754">
    <property type="protein sequence ID" value="MBX61238.1"/>
    <property type="molecule type" value="Transcribed_RNA"/>
</dbReference>
<dbReference type="AlphaFoldDB" id="A0A2P2Q2M1"/>
<protein>
    <submittedName>
        <fullName evidence="1">Uncharacterized protein</fullName>
    </submittedName>
</protein>
<reference evidence="1" key="1">
    <citation type="submission" date="2018-02" db="EMBL/GenBank/DDBJ databases">
        <title>Rhizophora mucronata_Transcriptome.</title>
        <authorList>
            <person name="Meera S.P."/>
            <person name="Sreeshan A."/>
            <person name="Augustine A."/>
        </authorList>
    </citation>
    <scope>NUCLEOTIDE SEQUENCE</scope>
    <source>
        <tissue evidence="1">Leaf</tissue>
    </source>
</reference>